<dbReference type="OrthoDB" id="25790at2759"/>
<dbReference type="InterPro" id="IPR000812">
    <property type="entry name" value="TFIIB"/>
</dbReference>
<evidence type="ECO:0000259" key="3">
    <source>
        <dbReference type="Pfam" id="PF08271"/>
    </source>
</evidence>
<dbReference type="Gene3D" id="2.20.25.10">
    <property type="match status" value="1"/>
</dbReference>
<dbReference type="GO" id="GO:0070897">
    <property type="term" value="P:transcription preinitiation complex assembly"/>
    <property type="evidence" value="ECO:0007669"/>
    <property type="project" value="InterPro"/>
</dbReference>
<organism evidence="4 5">
    <name type="scientific">Gigaspora margarita</name>
    <dbReference type="NCBI Taxonomy" id="4874"/>
    <lineage>
        <taxon>Eukaryota</taxon>
        <taxon>Fungi</taxon>
        <taxon>Fungi incertae sedis</taxon>
        <taxon>Mucoromycota</taxon>
        <taxon>Glomeromycotina</taxon>
        <taxon>Glomeromycetes</taxon>
        <taxon>Diversisporales</taxon>
        <taxon>Gigasporaceae</taxon>
        <taxon>Gigaspora</taxon>
    </lineage>
</organism>
<evidence type="ECO:0000256" key="2">
    <source>
        <dbReference type="ARBA" id="ARBA00023163"/>
    </source>
</evidence>
<proteinExistence type="predicted"/>
<dbReference type="Proteomes" id="UP000439903">
    <property type="component" value="Unassembled WGS sequence"/>
</dbReference>
<sequence>MSVPMGMFPKLKRTMSEEESLTSSEYANGDLVCGECGLVLSDHIIDNRSEWRTFQNDDNEKDASQARVDAPFDPFLPGAALEITILQRGKVTSPRHILKQLLTKIL</sequence>
<comment type="caution">
    <text evidence="4">The sequence shown here is derived from an EMBL/GenBank/DDBJ whole genome shotgun (WGS) entry which is preliminary data.</text>
</comment>
<dbReference type="PRINTS" id="PR00685">
    <property type="entry name" value="TIFACTORIIB"/>
</dbReference>
<keyword evidence="5" id="KW-1185">Reference proteome</keyword>
<evidence type="ECO:0000313" key="4">
    <source>
        <dbReference type="EMBL" id="KAF0562517.1"/>
    </source>
</evidence>
<dbReference type="SUPFAM" id="SSF57783">
    <property type="entry name" value="Zinc beta-ribbon"/>
    <property type="match status" value="1"/>
</dbReference>
<protein>
    <submittedName>
        <fullName evidence="4">TFIIB-domain-containing protein</fullName>
    </submittedName>
</protein>
<keyword evidence="2" id="KW-0804">Transcription</keyword>
<evidence type="ECO:0000313" key="5">
    <source>
        <dbReference type="Proteomes" id="UP000439903"/>
    </source>
</evidence>
<feature type="domain" description="TFIIB-type" evidence="3">
    <location>
        <begin position="24"/>
        <end position="54"/>
    </location>
</feature>
<accession>A0A8H4B5P6</accession>
<dbReference type="InterPro" id="IPR013137">
    <property type="entry name" value="Znf_TFIIB"/>
</dbReference>
<gene>
    <name evidence="4" type="ORF">F8M41_000025</name>
</gene>
<dbReference type="Pfam" id="PF08271">
    <property type="entry name" value="Zn_Ribbon_TF"/>
    <property type="match status" value="1"/>
</dbReference>
<reference evidence="4 5" key="1">
    <citation type="journal article" date="2019" name="Environ. Microbiol.">
        <title>At the nexus of three kingdoms: the genome of the mycorrhizal fungus Gigaspora margarita provides insights into plant, endobacterial and fungal interactions.</title>
        <authorList>
            <person name="Venice F."/>
            <person name="Ghignone S."/>
            <person name="Salvioli di Fossalunga A."/>
            <person name="Amselem J."/>
            <person name="Novero M."/>
            <person name="Xianan X."/>
            <person name="Sedzielewska Toro K."/>
            <person name="Morin E."/>
            <person name="Lipzen A."/>
            <person name="Grigoriev I.V."/>
            <person name="Henrissat B."/>
            <person name="Martin F.M."/>
            <person name="Bonfante P."/>
        </authorList>
    </citation>
    <scope>NUCLEOTIDE SEQUENCE [LARGE SCALE GENOMIC DNA]</scope>
    <source>
        <strain evidence="4 5">BEG34</strain>
    </source>
</reference>
<dbReference type="EMBL" id="WTPW01000001">
    <property type="protein sequence ID" value="KAF0562517.1"/>
    <property type="molecule type" value="Genomic_DNA"/>
</dbReference>
<keyword evidence="1" id="KW-0805">Transcription regulation</keyword>
<evidence type="ECO:0000256" key="1">
    <source>
        <dbReference type="ARBA" id="ARBA00023015"/>
    </source>
</evidence>
<name>A0A8H4B5P6_GIGMA</name>
<dbReference type="AlphaFoldDB" id="A0A8H4B5P6"/>